<evidence type="ECO:0000313" key="1">
    <source>
        <dbReference type="EMBL" id="KII63965.1"/>
    </source>
</evidence>
<comment type="caution">
    <text evidence="1">The sequence shown here is derived from an EMBL/GenBank/DDBJ whole genome shotgun (WGS) entry which is preliminary data.</text>
</comment>
<proteinExistence type="predicted"/>
<gene>
    <name evidence="1" type="ORF">RF11_08102</name>
</gene>
<organism evidence="1 2">
    <name type="scientific">Thelohanellus kitauei</name>
    <name type="common">Myxosporean</name>
    <dbReference type="NCBI Taxonomy" id="669202"/>
    <lineage>
        <taxon>Eukaryota</taxon>
        <taxon>Metazoa</taxon>
        <taxon>Cnidaria</taxon>
        <taxon>Myxozoa</taxon>
        <taxon>Myxosporea</taxon>
        <taxon>Bivalvulida</taxon>
        <taxon>Platysporina</taxon>
        <taxon>Myxobolidae</taxon>
        <taxon>Thelohanellus</taxon>
    </lineage>
</organism>
<dbReference type="EMBL" id="JWZT01004491">
    <property type="protein sequence ID" value="KII63965.1"/>
    <property type="molecule type" value="Genomic_DNA"/>
</dbReference>
<reference evidence="1 2" key="1">
    <citation type="journal article" date="2014" name="Genome Biol. Evol.">
        <title>The genome of the myxosporean Thelohanellus kitauei shows adaptations to nutrient acquisition within its fish host.</title>
        <authorList>
            <person name="Yang Y."/>
            <person name="Xiong J."/>
            <person name="Zhou Z."/>
            <person name="Huo F."/>
            <person name="Miao W."/>
            <person name="Ran C."/>
            <person name="Liu Y."/>
            <person name="Zhang J."/>
            <person name="Feng J."/>
            <person name="Wang M."/>
            <person name="Wang M."/>
            <person name="Wang L."/>
            <person name="Yao B."/>
        </authorList>
    </citation>
    <scope>NUCLEOTIDE SEQUENCE [LARGE SCALE GENOMIC DNA]</scope>
    <source>
        <strain evidence="1">Wuqing</strain>
    </source>
</reference>
<keyword evidence="2" id="KW-1185">Reference proteome</keyword>
<protein>
    <submittedName>
        <fullName evidence="1">Uncharacterized protein</fullName>
    </submittedName>
</protein>
<name>A0A0C2MAD9_THEKT</name>
<accession>A0A0C2MAD9</accession>
<dbReference type="AlphaFoldDB" id="A0A0C2MAD9"/>
<evidence type="ECO:0000313" key="2">
    <source>
        <dbReference type="Proteomes" id="UP000031668"/>
    </source>
</evidence>
<dbReference type="Proteomes" id="UP000031668">
    <property type="component" value="Unassembled WGS sequence"/>
</dbReference>
<sequence length="178" mass="20543">MPKSKNGYSISSYCLQLRVEMMEGNLPFSKNCFGGRTLDHYKSSELIGEKPSETNHFVAKAQKLLKASIQDLSDEDSDFFINQKLLKSMSESISSTLRLFGELTIDQMVDKIKIRSFTSNSKKCLYEVCLTTHTEPDLKEPKIDEIIAIKHENSLKRSYMIFPKRYKESKPGYKRQRP</sequence>